<accession>A0A556P8Q6</accession>
<sequence length="437" mass="51718">VSLFTLRIPYLFFCLQEFYTNYCTSSEFDLIRLGSNYLINIEIKNQSNEEKILHQLKKNHYYLSVIDTNYLCFTYVAQNEKFYQLVNNTLKEIDITDLLDFIIKQEIEYIDDLNKLFDPTRYLVSPFNSTEKFLEGRYFLTDHQENIKKDILATNKRYYSIEGRPGTGKTLLIYDISKSLMEDDKAVGIIHCANLNLGQRQLIEKGWVIESIRYYTEIFEKDIDVLILDETQRIRNDQFENIIEKCHENGIKCIIAFDPDQRLHNQEFKSGVPTRIKEISDNYSKLTNKIRTNKEIDCFIRNLFNLNDKTIGVNYTNIDVLYFSNIIEARRLMREKSEEEWNIIDYTKSRYKREIVDQYIVNPSFNAHNAIGQEFDNVIVLLGEMFSYIDDKLIVTEKSYYHLKGMLYQITTRARKKLLIIVVNNESLLANILGILK</sequence>
<evidence type="ECO:0000313" key="1">
    <source>
        <dbReference type="EMBL" id="TSJ60758.1"/>
    </source>
</evidence>
<feature type="non-terminal residue" evidence="1">
    <location>
        <position position="1"/>
    </location>
</feature>
<keyword evidence="2" id="KW-1185">Reference proteome</keyword>
<dbReference type="Proteomes" id="UP000316425">
    <property type="component" value="Unassembled WGS sequence"/>
</dbReference>
<dbReference type="SUPFAM" id="SSF52540">
    <property type="entry name" value="P-loop containing nucleoside triphosphate hydrolases"/>
    <property type="match status" value="2"/>
</dbReference>
<organism evidence="1 2">
    <name type="scientific">Allobacillus salarius</name>
    <dbReference type="NCBI Taxonomy" id="1955272"/>
    <lineage>
        <taxon>Bacteria</taxon>
        <taxon>Bacillati</taxon>
        <taxon>Bacillota</taxon>
        <taxon>Bacilli</taxon>
        <taxon>Bacillales</taxon>
        <taxon>Bacillaceae</taxon>
        <taxon>Allobacillus</taxon>
    </lineage>
</organism>
<dbReference type="RefSeq" id="WP_144089506.1">
    <property type="nucleotide sequence ID" value="NZ_VMHE01000030.1"/>
</dbReference>
<gene>
    <name evidence="1" type="ORF">FPQ13_11655</name>
</gene>
<dbReference type="OrthoDB" id="1411900at2"/>
<dbReference type="Pfam" id="PF13604">
    <property type="entry name" value="AAA_30"/>
    <property type="match status" value="1"/>
</dbReference>
<protein>
    <submittedName>
        <fullName evidence="1">DUF2075 domain-containing protein</fullName>
    </submittedName>
</protein>
<dbReference type="Gene3D" id="3.40.50.300">
    <property type="entry name" value="P-loop containing nucleotide triphosphate hydrolases"/>
    <property type="match status" value="1"/>
</dbReference>
<dbReference type="AlphaFoldDB" id="A0A556P8Q6"/>
<proteinExistence type="predicted"/>
<reference evidence="1 2" key="1">
    <citation type="submission" date="2019-07" db="EMBL/GenBank/DDBJ databases">
        <title>Allobacillus sp. nov. SKP isolated from shrimp paste of Euphausiacea.</title>
        <authorList>
            <person name="Kanchanasin P."/>
            <person name="Tanasupawat S."/>
            <person name="Shi W."/>
            <person name="Wu L."/>
            <person name="Ma J."/>
        </authorList>
    </citation>
    <scope>NUCLEOTIDE SEQUENCE [LARGE SCALE GENOMIC DNA]</scope>
    <source>
        <strain evidence="1 2">SKP4-8</strain>
    </source>
</reference>
<dbReference type="EMBL" id="VMHE01000030">
    <property type="protein sequence ID" value="TSJ60758.1"/>
    <property type="molecule type" value="Genomic_DNA"/>
</dbReference>
<dbReference type="InterPro" id="IPR027417">
    <property type="entry name" value="P-loop_NTPase"/>
</dbReference>
<evidence type="ECO:0000313" key="2">
    <source>
        <dbReference type="Proteomes" id="UP000316425"/>
    </source>
</evidence>
<name>A0A556P8Q6_9BACI</name>
<comment type="caution">
    <text evidence="1">The sequence shown here is derived from an EMBL/GenBank/DDBJ whole genome shotgun (WGS) entry which is preliminary data.</text>
</comment>